<dbReference type="EMBL" id="JBELPZ010000003">
    <property type="protein sequence ID" value="MFL9843807.1"/>
    <property type="molecule type" value="Genomic_DNA"/>
</dbReference>
<feature type="coiled-coil region" evidence="1">
    <location>
        <begin position="16"/>
        <end position="71"/>
    </location>
</feature>
<dbReference type="RefSeq" id="WP_408084057.1">
    <property type="nucleotide sequence ID" value="NZ_JBELPZ010000003.1"/>
</dbReference>
<reference evidence="2 3" key="1">
    <citation type="submission" date="2024-06" db="EMBL/GenBank/DDBJ databases">
        <authorList>
            <person name="Kaempfer P."/>
            <person name="Viver T."/>
        </authorList>
    </citation>
    <scope>NUCLEOTIDE SEQUENCE [LARGE SCALE GENOMIC DNA]</scope>
    <source>
        <strain evidence="2 3">ST-119</strain>
    </source>
</reference>
<gene>
    <name evidence="2" type="ORF">ABS766_05175</name>
</gene>
<evidence type="ECO:0008006" key="4">
    <source>
        <dbReference type="Google" id="ProtNLM"/>
    </source>
</evidence>
<keyword evidence="3" id="KW-1185">Reference proteome</keyword>
<accession>A0ABW8YV28</accession>
<proteinExistence type="predicted"/>
<evidence type="ECO:0000313" key="3">
    <source>
        <dbReference type="Proteomes" id="UP001629156"/>
    </source>
</evidence>
<evidence type="ECO:0000256" key="1">
    <source>
        <dbReference type="SAM" id="Coils"/>
    </source>
</evidence>
<name>A0ABW8YV28_9FLAO</name>
<keyword evidence="1" id="KW-0175">Coiled coil</keyword>
<dbReference type="Gene3D" id="1.10.287.1490">
    <property type="match status" value="1"/>
</dbReference>
<comment type="caution">
    <text evidence="2">The sequence shown here is derived from an EMBL/GenBank/DDBJ whole genome shotgun (WGS) entry which is preliminary data.</text>
</comment>
<evidence type="ECO:0000313" key="2">
    <source>
        <dbReference type="EMBL" id="MFL9843807.1"/>
    </source>
</evidence>
<organism evidence="2 3">
    <name type="scientific">Flavobacterium rhizosphaerae</name>
    <dbReference type="NCBI Taxonomy" id="3163298"/>
    <lineage>
        <taxon>Bacteria</taxon>
        <taxon>Pseudomonadati</taxon>
        <taxon>Bacteroidota</taxon>
        <taxon>Flavobacteriia</taxon>
        <taxon>Flavobacteriales</taxon>
        <taxon>Flavobacteriaceae</taxon>
        <taxon>Flavobacterium</taxon>
    </lineage>
</organism>
<sequence>MCNEGMAAMGGLSEIVDSLEGRLDELYKKMLELQKQNSELESKISRSEAAMKKQSDEIAALQQQNESLRIANSLLGSDDNKRETKLKINSLIREIDFCIAQLSE</sequence>
<protein>
    <recommendedName>
        <fullName evidence="4">Cell division protein ZapB</fullName>
    </recommendedName>
</protein>
<dbReference type="Proteomes" id="UP001629156">
    <property type="component" value="Unassembled WGS sequence"/>
</dbReference>